<dbReference type="SUPFAM" id="SSF52540">
    <property type="entry name" value="P-loop containing nucleoside triphosphate hydrolases"/>
    <property type="match status" value="1"/>
</dbReference>
<protein>
    <recommendedName>
        <fullName evidence="2">Single-stranded-DNA-specific exonuclease RecJ</fullName>
    </recommendedName>
</protein>
<evidence type="ECO:0000256" key="2">
    <source>
        <dbReference type="ARBA" id="ARBA00019841"/>
    </source>
</evidence>
<dbReference type="Gene3D" id="3.10.310.30">
    <property type="match status" value="1"/>
</dbReference>
<dbReference type="Proteomes" id="UP000006556">
    <property type="component" value="Chromosome"/>
</dbReference>
<dbReference type="InterPro" id="IPR027417">
    <property type="entry name" value="P-loop_NTPase"/>
</dbReference>
<evidence type="ECO:0000313" key="10">
    <source>
        <dbReference type="Proteomes" id="UP000006556"/>
    </source>
</evidence>
<dbReference type="GO" id="GO:0006281">
    <property type="term" value="P:DNA repair"/>
    <property type="evidence" value="ECO:0007669"/>
    <property type="project" value="InterPro"/>
</dbReference>
<evidence type="ECO:0000259" key="8">
    <source>
        <dbReference type="Pfam" id="PF17768"/>
    </source>
</evidence>
<keyword evidence="5" id="KW-0269">Exonuclease</keyword>
<dbReference type="InterPro" id="IPR041122">
    <property type="entry name" value="RecJ_OB"/>
</dbReference>
<evidence type="ECO:0000259" key="6">
    <source>
        <dbReference type="Pfam" id="PF01368"/>
    </source>
</evidence>
<dbReference type="eggNOG" id="COG0608">
    <property type="taxonomic scope" value="Bacteria"/>
</dbReference>
<proteinExistence type="inferred from homology"/>
<dbReference type="AlphaFoldDB" id="A5D3H7"/>
<dbReference type="GO" id="GO:0008409">
    <property type="term" value="F:5'-3' exonuclease activity"/>
    <property type="evidence" value="ECO:0007669"/>
    <property type="project" value="InterPro"/>
</dbReference>
<accession>A5D3H7</accession>
<dbReference type="SUPFAM" id="SSF64182">
    <property type="entry name" value="DHH phosphoesterases"/>
    <property type="match status" value="1"/>
</dbReference>
<evidence type="ECO:0000256" key="1">
    <source>
        <dbReference type="ARBA" id="ARBA00005915"/>
    </source>
</evidence>
<sequence length="946" mass="102973">MQPYKPGMGLSWPQQSRLTITGTFFRSVSALSNQAGSIIILISMKSFAKPHQKIWRVKTPAPVLCQIFARKLDISPVTAQLLINRGIYTVEQGRAFIGSELSRLHRPELLRDMDTAVARILQAVEAGEKILIYGDYDADGITATALLIKVFRRLGADADYYIPGRLEEGYGVHLEPLQKALQKGTGLVVTVDCGISALAEAEWARANGLDLIITDHHEPPPEIPNACAVINPKRPDCSYPFKELAGVGLALKLAQALLERTGAGEKAWLDYLDLACLGTVADIVPVQGENRILVKHGLPRLAGTGSPGLQALMAVSGIKGDNLSPREVGYALAPRLNAAGRIGTPQMGVRLLMTDDLEEARHLAGELNRYNQVRQKIESKVFEEALSLLEADPGLAEAPVPVLASPGWHAGVIGIVASRLAEKLYRPVLLISLEGELGRGSARSIPGFNVYKALSHCHEYLLEYGGHALAAGFKVEGGMVEDLRKKINGYARTAVEAEKLIPYLELDGIVEVGQVSEELVNEIKLLSPFGPSNPDPLLCCLEAFVLESRVIGKGSSHLKLRLRGKNTVMDGIGFNLGAYAEVLATAEKVDLAFVPGINEYNGRRSLQLEVKDLGIPAVLDLTGGIQEGAFSGGIYPVPAGEPGGDKEELFVPEFVLKALYGREWPEKEILPEKIQDVDVADCRGSADRPGSLARLAEQEEPTLVITSCGYQTIELFHYLQLSRPALKGQVAFCHGFLTGQDRSEIAEKFREGRIKTLIVTPSVARSVGPYAGQAVLYHLPFSPAEINSAACSLRPGGRLYLFFGPEDLEDNLAGLGIMAPDRKYLACLYKIIRHLAERDAGQKGQTELDLSLAARILAKTGFGYSNVFAVRVALAVFEELGLLKILRKGSSCSLVLHPVSGDKKDLMESQIYRRLFLIKEESAGWMRKFLDVPLHELFSIQTLQRG</sequence>
<feature type="domain" description="DDH" evidence="6">
    <location>
        <begin position="129"/>
        <end position="279"/>
    </location>
</feature>
<feature type="domain" description="DHHA1" evidence="7">
    <location>
        <begin position="404"/>
        <end position="491"/>
    </location>
</feature>
<dbReference type="InterPro" id="IPR051673">
    <property type="entry name" value="SSDNA_exonuclease_RecJ"/>
</dbReference>
<dbReference type="NCBIfam" id="TIGR00644">
    <property type="entry name" value="recJ"/>
    <property type="match status" value="1"/>
</dbReference>
<dbReference type="Gene3D" id="3.40.50.300">
    <property type="entry name" value="P-loop containing nucleotide triphosphate hydrolases"/>
    <property type="match status" value="1"/>
</dbReference>
<reference evidence="10" key="1">
    <citation type="journal article" date="2008" name="Genome Res.">
        <title>The genome of Pelotomaculum thermopropionicum reveals niche-associated evolution in anaerobic microbiota.</title>
        <authorList>
            <person name="Kosaka T."/>
            <person name="Kato S."/>
            <person name="Shimoyama T."/>
            <person name="Ishii S."/>
            <person name="Abe T."/>
            <person name="Watanabe K."/>
        </authorList>
    </citation>
    <scope>NUCLEOTIDE SEQUENCE [LARGE SCALE GENOMIC DNA]</scope>
    <source>
        <strain evidence="10">DSM 13744 / JCM 10971 / SI</strain>
    </source>
</reference>
<evidence type="ECO:0000256" key="3">
    <source>
        <dbReference type="ARBA" id="ARBA00022722"/>
    </source>
</evidence>
<dbReference type="GO" id="GO:0006310">
    <property type="term" value="P:DNA recombination"/>
    <property type="evidence" value="ECO:0007669"/>
    <property type="project" value="InterPro"/>
</dbReference>
<dbReference type="Pfam" id="PF02272">
    <property type="entry name" value="DHHA1"/>
    <property type="match status" value="1"/>
</dbReference>
<dbReference type="Gene3D" id="3.90.1640.30">
    <property type="match status" value="1"/>
</dbReference>
<dbReference type="PANTHER" id="PTHR30255:SF2">
    <property type="entry name" value="SINGLE-STRANDED-DNA-SPECIFIC EXONUCLEASE RECJ"/>
    <property type="match status" value="1"/>
</dbReference>
<dbReference type="InterPro" id="IPR001667">
    <property type="entry name" value="DDH_dom"/>
</dbReference>
<dbReference type="InterPro" id="IPR038763">
    <property type="entry name" value="DHH_sf"/>
</dbReference>
<evidence type="ECO:0000256" key="4">
    <source>
        <dbReference type="ARBA" id="ARBA00022801"/>
    </source>
</evidence>
<dbReference type="InterPro" id="IPR003156">
    <property type="entry name" value="DHHA1_dom"/>
</dbReference>
<dbReference type="Pfam" id="PF17768">
    <property type="entry name" value="RecJ_OB"/>
    <property type="match status" value="1"/>
</dbReference>
<keyword evidence="4" id="KW-0378">Hydrolase</keyword>
<dbReference type="STRING" id="370438.PTH_1043"/>
<feature type="domain" description="RecJ OB" evidence="8">
    <location>
        <begin position="507"/>
        <end position="612"/>
    </location>
</feature>
<comment type="similarity">
    <text evidence="1">Belongs to the RecJ family.</text>
</comment>
<dbReference type="KEGG" id="pth:PTH_1043"/>
<keyword evidence="10" id="KW-1185">Reference proteome</keyword>
<dbReference type="EMBL" id="AP009389">
    <property type="protein sequence ID" value="BAF59224.1"/>
    <property type="molecule type" value="Genomic_DNA"/>
</dbReference>
<gene>
    <name evidence="9" type="ordered locus">PTH_1043</name>
</gene>
<dbReference type="HOGENOM" id="CLU_009736_3_0_9"/>
<evidence type="ECO:0000256" key="5">
    <source>
        <dbReference type="ARBA" id="ARBA00022839"/>
    </source>
</evidence>
<organism evidence="9 10">
    <name type="scientific">Pelotomaculum thermopropionicum (strain DSM 13744 / JCM 10971 / SI)</name>
    <dbReference type="NCBI Taxonomy" id="370438"/>
    <lineage>
        <taxon>Bacteria</taxon>
        <taxon>Bacillati</taxon>
        <taxon>Bacillota</taxon>
        <taxon>Clostridia</taxon>
        <taxon>Eubacteriales</taxon>
        <taxon>Desulfotomaculaceae</taxon>
        <taxon>Pelotomaculum</taxon>
    </lineage>
</organism>
<evidence type="ECO:0000259" key="7">
    <source>
        <dbReference type="Pfam" id="PF02272"/>
    </source>
</evidence>
<dbReference type="PANTHER" id="PTHR30255">
    <property type="entry name" value="SINGLE-STRANDED-DNA-SPECIFIC EXONUCLEASE RECJ"/>
    <property type="match status" value="1"/>
</dbReference>
<keyword evidence="3" id="KW-0540">Nuclease</keyword>
<dbReference type="Pfam" id="PF01368">
    <property type="entry name" value="DHH"/>
    <property type="match status" value="1"/>
</dbReference>
<name>A5D3H7_PELTS</name>
<evidence type="ECO:0000313" key="9">
    <source>
        <dbReference type="EMBL" id="BAF59224.1"/>
    </source>
</evidence>
<dbReference type="InterPro" id="IPR004610">
    <property type="entry name" value="RecJ"/>
</dbReference>
<dbReference type="GO" id="GO:0003676">
    <property type="term" value="F:nucleic acid binding"/>
    <property type="evidence" value="ECO:0007669"/>
    <property type="project" value="InterPro"/>
</dbReference>